<accession>A0AC35UFZ9</accession>
<proteinExistence type="predicted"/>
<evidence type="ECO:0000313" key="2">
    <source>
        <dbReference type="WBParaSite" id="RSKR_0001086000.1"/>
    </source>
</evidence>
<dbReference type="Proteomes" id="UP000095286">
    <property type="component" value="Unplaced"/>
</dbReference>
<evidence type="ECO:0000313" key="1">
    <source>
        <dbReference type="Proteomes" id="UP000095286"/>
    </source>
</evidence>
<organism evidence="1 2">
    <name type="scientific">Rhabditophanes sp. KR3021</name>
    <dbReference type="NCBI Taxonomy" id="114890"/>
    <lineage>
        <taxon>Eukaryota</taxon>
        <taxon>Metazoa</taxon>
        <taxon>Ecdysozoa</taxon>
        <taxon>Nematoda</taxon>
        <taxon>Chromadorea</taxon>
        <taxon>Rhabditida</taxon>
        <taxon>Tylenchina</taxon>
        <taxon>Panagrolaimomorpha</taxon>
        <taxon>Strongyloidoidea</taxon>
        <taxon>Alloionematidae</taxon>
        <taxon>Rhabditophanes</taxon>
    </lineage>
</organism>
<sequence length="121" mass="12249">MDHDSQDDQELMEVDSESNVTIIEEASFLAYNANAKPAGSETGLTAQSPACVSALNAQVAAKEAAAAATIVAQTVIDDAKKAVTAAENANDEAAKAAAAVAKKAAEDVAVILQQTVDSACN</sequence>
<protein>
    <submittedName>
        <fullName evidence="2">Ice-structuring protein 4-like</fullName>
    </submittedName>
</protein>
<reference evidence="2" key="1">
    <citation type="submission" date="2016-11" db="UniProtKB">
        <authorList>
            <consortium name="WormBaseParasite"/>
        </authorList>
    </citation>
    <scope>IDENTIFICATION</scope>
    <source>
        <strain evidence="2">KR3021</strain>
    </source>
</reference>
<name>A0AC35UFZ9_9BILA</name>
<dbReference type="WBParaSite" id="RSKR_0001086000.1">
    <property type="protein sequence ID" value="RSKR_0001086000.1"/>
    <property type="gene ID" value="RSKR_0001086000"/>
</dbReference>